<evidence type="ECO:0000313" key="3">
    <source>
        <dbReference type="Proteomes" id="UP000076632"/>
    </source>
</evidence>
<gene>
    <name evidence="2" type="ORF">L228DRAFT_274722</name>
</gene>
<feature type="region of interest" description="Disordered" evidence="1">
    <location>
        <begin position="175"/>
        <end position="253"/>
    </location>
</feature>
<name>A0A165IQU5_XYLHT</name>
<feature type="compositionally biased region" description="Polar residues" evidence="1">
    <location>
        <begin position="652"/>
        <end position="675"/>
    </location>
</feature>
<dbReference type="Proteomes" id="UP000076632">
    <property type="component" value="Unassembled WGS sequence"/>
</dbReference>
<organism evidence="2 3">
    <name type="scientific">Xylona heveae (strain CBS 132557 / TC161)</name>
    <dbReference type="NCBI Taxonomy" id="1328760"/>
    <lineage>
        <taxon>Eukaryota</taxon>
        <taxon>Fungi</taxon>
        <taxon>Dikarya</taxon>
        <taxon>Ascomycota</taxon>
        <taxon>Pezizomycotina</taxon>
        <taxon>Xylonomycetes</taxon>
        <taxon>Xylonales</taxon>
        <taxon>Xylonaceae</taxon>
        <taxon>Xylona</taxon>
    </lineage>
</organism>
<feature type="region of interest" description="Disordered" evidence="1">
    <location>
        <begin position="1"/>
        <end position="159"/>
    </location>
</feature>
<proteinExistence type="predicted"/>
<feature type="compositionally biased region" description="Polar residues" evidence="1">
    <location>
        <begin position="719"/>
        <end position="739"/>
    </location>
</feature>
<reference evidence="2 3" key="1">
    <citation type="journal article" date="2016" name="Fungal Biol.">
        <title>The genome of Xylona heveae provides a window into fungal endophytism.</title>
        <authorList>
            <person name="Gazis R."/>
            <person name="Kuo A."/>
            <person name="Riley R."/>
            <person name="LaButti K."/>
            <person name="Lipzen A."/>
            <person name="Lin J."/>
            <person name="Amirebrahimi M."/>
            <person name="Hesse C.N."/>
            <person name="Spatafora J.W."/>
            <person name="Henrissat B."/>
            <person name="Hainaut M."/>
            <person name="Grigoriev I.V."/>
            <person name="Hibbett D.S."/>
        </authorList>
    </citation>
    <scope>NUCLEOTIDE SEQUENCE [LARGE SCALE GENOMIC DNA]</scope>
    <source>
        <strain evidence="2 3">TC161</strain>
    </source>
</reference>
<feature type="region of interest" description="Disordered" evidence="1">
    <location>
        <begin position="645"/>
        <end position="740"/>
    </location>
</feature>
<feature type="compositionally biased region" description="Basic residues" evidence="1">
    <location>
        <begin position="37"/>
        <end position="52"/>
    </location>
</feature>
<dbReference type="RefSeq" id="XP_018190805.1">
    <property type="nucleotide sequence ID" value="XM_018335607.1"/>
</dbReference>
<protein>
    <submittedName>
        <fullName evidence="2">Uncharacterized protein</fullName>
    </submittedName>
</protein>
<sequence>MLRTHPSQVSVAAGELAKSIDPRAPLGQLPGGNSDYKKKKRSQKKRKPKKKSNSTETEDTKITHLPTVSIDSQASVGNHALTDTNELKSAPQGSETQEAETVLQAIEKSTHKTETSSDTSTPLQTDEDASGSDVENALGEKPVEEVSVQEQSHISENGKIAEASVFIPAEKENDLSKIETDDGEHIDVHTTSDNNQAGDCIKTLESQSHISAESYSEGAATRGQTKELSEKRDKDSKIPDKQRHVGKGRASSVPRSFCPLSKFERLLSNRGDIQIPLEEVDVSKETRRWPRHEKRFHFRSLSVPPRMSGMDETDIKKSRDMADLAITADSISPVGKVAEIDESSPPFENIEKRESAKPEICLVQEGSGNSTPSVQSAQLIQPEITMTTSPTARLAADPAIIYAELTSPEGSSDKWCAENQSTTDASTTSPTFENLIARLADSKRKIDLGNDEAGKPCHNPEARPFIPSQQKPGEVNGCQMHPRPNFFPPTPPSSFQPLIAPPFPHQMGHAYLPSQIDQSFVGRMPTQFSPIGFPPVPPRFGTYLPHIPIPTPPGTPIAAPVWPLMPNQMPFRGFNYPVAPFPVWPPPPIPFNGGYQQHTNFPPMPMSSGFHQNINYPPMPMYTGYQHNLNFPPQEVNRGYQQGIIQPPVTVGSGNQQEFNGPHKPSSSMQHQNLNAHDVSHAATQPPRVEIQQPCNSRNRRYRKAKRSDLHSDSPAAANGQSWETGRQFQPHQSNTSAMGMSHAPVWPLQQSGYPNTFNPGVGFHNRMMPFQQWQRC</sequence>
<keyword evidence="3" id="KW-1185">Reference proteome</keyword>
<dbReference type="GeneID" id="28900744"/>
<dbReference type="AlphaFoldDB" id="A0A165IQU5"/>
<evidence type="ECO:0000313" key="2">
    <source>
        <dbReference type="EMBL" id="KZF25250.1"/>
    </source>
</evidence>
<feature type="compositionally biased region" description="Basic and acidic residues" evidence="1">
    <location>
        <begin position="224"/>
        <end position="243"/>
    </location>
</feature>
<feature type="compositionally biased region" description="Polar residues" evidence="1">
    <location>
        <begin position="1"/>
        <end position="10"/>
    </location>
</feature>
<feature type="compositionally biased region" description="Polar residues" evidence="1">
    <location>
        <begin position="69"/>
        <end position="84"/>
    </location>
</feature>
<dbReference type="EMBL" id="KV407455">
    <property type="protein sequence ID" value="KZF25250.1"/>
    <property type="molecule type" value="Genomic_DNA"/>
</dbReference>
<accession>A0A165IQU5</accession>
<feature type="compositionally biased region" description="Basic and acidic residues" evidence="1">
    <location>
        <begin position="175"/>
        <end position="190"/>
    </location>
</feature>
<feature type="compositionally biased region" description="Polar residues" evidence="1">
    <location>
        <begin position="204"/>
        <end position="214"/>
    </location>
</feature>
<evidence type="ECO:0000256" key="1">
    <source>
        <dbReference type="SAM" id="MobiDB-lite"/>
    </source>
</evidence>
<dbReference type="InParanoid" id="A0A165IQU5"/>